<dbReference type="GO" id="GO:0016020">
    <property type="term" value="C:membrane"/>
    <property type="evidence" value="ECO:0007669"/>
    <property type="project" value="UniProtKB-SubCell"/>
</dbReference>
<keyword evidence="5 8" id="KW-1133">Transmembrane helix</keyword>
<dbReference type="Proteomes" id="UP000315037">
    <property type="component" value="Unassembled WGS sequence"/>
</dbReference>
<dbReference type="PROSITE" id="PS00216">
    <property type="entry name" value="SUGAR_TRANSPORT_1"/>
    <property type="match status" value="1"/>
</dbReference>
<accession>A0A506ULG1</accession>
<evidence type="ECO:0000313" key="10">
    <source>
        <dbReference type="EMBL" id="TPW34194.1"/>
    </source>
</evidence>
<dbReference type="PRINTS" id="PR00171">
    <property type="entry name" value="SUGRTRNSPORT"/>
</dbReference>
<feature type="transmembrane region" description="Helical" evidence="8">
    <location>
        <begin position="99"/>
        <end position="117"/>
    </location>
</feature>
<keyword evidence="4 8" id="KW-0812">Transmembrane</keyword>
<feature type="transmembrane region" description="Helical" evidence="8">
    <location>
        <begin position="400"/>
        <end position="421"/>
    </location>
</feature>
<organism evidence="10 11">
    <name type="scientific">Oecophyllibacter saccharovorans</name>
    <dbReference type="NCBI Taxonomy" id="2558360"/>
    <lineage>
        <taxon>Bacteria</taxon>
        <taxon>Pseudomonadati</taxon>
        <taxon>Pseudomonadota</taxon>
        <taxon>Alphaproteobacteria</taxon>
        <taxon>Acetobacterales</taxon>
        <taxon>Acetobacteraceae</taxon>
        <taxon>Oecophyllibacter</taxon>
    </lineage>
</organism>
<feature type="transmembrane region" description="Helical" evidence="8">
    <location>
        <begin position="123"/>
        <end position="142"/>
    </location>
</feature>
<dbReference type="PANTHER" id="PTHR48020">
    <property type="entry name" value="PROTON MYO-INOSITOL COTRANSPORTER"/>
    <property type="match status" value="1"/>
</dbReference>
<evidence type="ECO:0000256" key="1">
    <source>
        <dbReference type="ARBA" id="ARBA00004141"/>
    </source>
</evidence>
<evidence type="ECO:0000256" key="2">
    <source>
        <dbReference type="ARBA" id="ARBA00010992"/>
    </source>
</evidence>
<dbReference type="InterPro" id="IPR003663">
    <property type="entry name" value="Sugar/inositol_transpt"/>
</dbReference>
<dbReference type="InterPro" id="IPR020846">
    <property type="entry name" value="MFS_dom"/>
</dbReference>
<name>A0A506ULG1_9PROT</name>
<feature type="transmembrane region" description="Helical" evidence="8">
    <location>
        <begin position="268"/>
        <end position="290"/>
    </location>
</feature>
<reference evidence="10 11" key="1">
    <citation type="submission" date="2019-03" db="EMBL/GenBank/DDBJ databases">
        <title>The complete genome sequence of Neokomagataea sp. Jb2 NBRC113641.</title>
        <authorList>
            <person name="Chua K.-O."/>
            <person name="Chan K.-G."/>
            <person name="See-Too W.-S."/>
        </authorList>
    </citation>
    <scope>NUCLEOTIDE SEQUENCE [LARGE SCALE GENOMIC DNA]</scope>
    <source>
        <strain evidence="10 11">Jb2</strain>
    </source>
</reference>
<evidence type="ECO:0000313" key="11">
    <source>
        <dbReference type="Proteomes" id="UP000315037"/>
    </source>
</evidence>
<evidence type="ECO:0000256" key="8">
    <source>
        <dbReference type="SAM" id="Phobius"/>
    </source>
</evidence>
<gene>
    <name evidence="10" type="ORF">E3202_06675</name>
</gene>
<dbReference type="Gene3D" id="1.20.1250.20">
    <property type="entry name" value="MFS general substrate transporter like domains"/>
    <property type="match status" value="1"/>
</dbReference>
<feature type="transmembrane region" description="Helical" evidence="8">
    <location>
        <begin position="334"/>
        <end position="353"/>
    </location>
</feature>
<dbReference type="InterPro" id="IPR036259">
    <property type="entry name" value="MFS_trans_sf"/>
</dbReference>
<evidence type="ECO:0000256" key="6">
    <source>
        <dbReference type="ARBA" id="ARBA00023136"/>
    </source>
</evidence>
<feature type="transmembrane region" description="Helical" evidence="8">
    <location>
        <begin position="433"/>
        <end position="451"/>
    </location>
</feature>
<feature type="transmembrane region" description="Helical" evidence="8">
    <location>
        <begin position="68"/>
        <end position="87"/>
    </location>
</feature>
<sequence>MSTAVSSGAGKSGPDFGQVDPLAARRVLTFCVLAALGGLMCGMDIGVISGVLKPFGIQFNVSNFGKEWVVAAMLAGAFVGALTGGFFCQKIGRKSTLTLAAGAFGLGALFCAMSWSLGSMVCGRFVVGLGLGLASFTAPLYLSEIAPADKRGTMGTLWQLMITLGIFLTFFTNGWISGVATAEHSWRFMLLVEAIPALVFCVLFFFLPRSPRWLLMKGRWEEALAGLTLLRDTPQQAEKELQAIRTQLQAKQEGFSLFRDNPNFRRSVMLGMLLMIIQQFAGINIIMYYAPKVLEEAHFSPAGQMWGTALIGFVNFVMTFVAVLYSDRLGRKPLLYMGFGGMAISMGLLAFLLSLPTESHFDQMAILVLIIIFVGAFAMSVGPLPWVICSEIQPAKGRNFGMTVSTATNMCCNFLIGLTFLSILEALGPSNTFWLFTGFNVAAIILVYFFVPETKDVPMEKLDERLMRGVRLRDLGRAD</sequence>
<keyword evidence="3 7" id="KW-0813">Transport</keyword>
<comment type="similarity">
    <text evidence="2 7">Belongs to the major facilitator superfamily. Sugar transporter (TC 2.A.1.1) family.</text>
</comment>
<dbReference type="AlphaFoldDB" id="A0A506ULG1"/>
<dbReference type="PANTHER" id="PTHR48020:SF12">
    <property type="entry name" value="PROTON MYO-INOSITOL COTRANSPORTER"/>
    <property type="match status" value="1"/>
</dbReference>
<feature type="transmembrane region" description="Helical" evidence="8">
    <location>
        <begin position="27"/>
        <end position="48"/>
    </location>
</feature>
<dbReference type="InterPro" id="IPR050814">
    <property type="entry name" value="Myo-inositol_Transporter"/>
</dbReference>
<dbReference type="FunFam" id="1.20.1250.20:FF:000134">
    <property type="entry name" value="MFS sugar transporter protein"/>
    <property type="match status" value="1"/>
</dbReference>
<feature type="transmembrane region" description="Helical" evidence="8">
    <location>
        <begin position="305"/>
        <end position="325"/>
    </location>
</feature>
<dbReference type="RefSeq" id="WP_165598759.1">
    <property type="nucleotide sequence ID" value="NZ_SORY01000001.1"/>
</dbReference>
<evidence type="ECO:0000256" key="3">
    <source>
        <dbReference type="ARBA" id="ARBA00022448"/>
    </source>
</evidence>
<comment type="caution">
    <text evidence="10">The sequence shown here is derived from an EMBL/GenBank/DDBJ whole genome shotgun (WGS) entry which is preliminary data.</text>
</comment>
<proteinExistence type="inferred from homology"/>
<evidence type="ECO:0000256" key="7">
    <source>
        <dbReference type="RuleBase" id="RU003346"/>
    </source>
</evidence>
<evidence type="ECO:0000256" key="4">
    <source>
        <dbReference type="ARBA" id="ARBA00022692"/>
    </source>
</evidence>
<dbReference type="GO" id="GO:0022857">
    <property type="term" value="F:transmembrane transporter activity"/>
    <property type="evidence" value="ECO:0007669"/>
    <property type="project" value="InterPro"/>
</dbReference>
<dbReference type="NCBIfam" id="TIGR00879">
    <property type="entry name" value="SP"/>
    <property type="match status" value="1"/>
</dbReference>
<dbReference type="Pfam" id="PF00083">
    <property type="entry name" value="Sugar_tr"/>
    <property type="match status" value="1"/>
</dbReference>
<evidence type="ECO:0000256" key="5">
    <source>
        <dbReference type="ARBA" id="ARBA00022989"/>
    </source>
</evidence>
<comment type="subcellular location">
    <subcellularLocation>
        <location evidence="1">Membrane</location>
        <topology evidence="1">Multi-pass membrane protein</topology>
    </subcellularLocation>
</comment>
<dbReference type="PROSITE" id="PS00217">
    <property type="entry name" value="SUGAR_TRANSPORT_2"/>
    <property type="match status" value="1"/>
</dbReference>
<dbReference type="SUPFAM" id="SSF103473">
    <property type="entry name" value="MFS general substrate transporter"/>
    <property type="match status" value="1"/>
</dbReference>
<dbReference type="EMBL" id="SORZ01000002">
    <property type="protein sequence ID" value="TPW34194.1"/>
    <property type="molecule type" value="Genomic_DNA"/>
</dbReference>
<keyword evidence="6 8" id="KW-0472">Membrane</keyword>
<evidence type="ECO:0000259" key="9">
    <source>
        <dbReference type="PROSITE" id="PS50850"/>
    </source>
</evidence>
<feature type="transmembrane region" description="Helical" evidence="8">
    <location>
        <begin position="188"/>
        <end position="207"/>
    </location>
</feature>
<feature type="domain" description="Major facilitator superfamily (MFS) profile" evidence="9">
    <location>
        <begin position="30"/>
        <end position="455"/>
    </location>
</feature>
<dbReference type="InterPro" id="IPR005828">
    <property type="entry name" value="MFS_sugar_transport-like"/>
</dbReference>
<keyword evidence="11" id="KW-1185">Reference proteome</keyword>
<protein>
    <submittedName>
        <fullName evidence="10">Sugar porter family MFS transporter</fullName>
    </submittedName>
</protein>
<feature type="transmembrane region" description="Helical" evidence="8">
    <location>
        <begin position="154"/>
        <end position="176"/>
    </location>
</feature>
<dbReference type="PROSITE" id="PS50850">
    <property type="entry name" value="MFS"/>
    <property type="match status" value="1"/>
</dbReference>
<dbReference type="InterPro" id="IPR005829">
    <property type="entry name" value="Sugar_transporter_CS"/>
</dbReference>
<feature type="transmembrane region" description="Helical" evidence="8">
    <location>
        <begin position="365"/>
        <end position="388"/>
    </location>
</feature>